<evidence type="ECO:0000313" key="1">
    <source>
        <dbReference type="EMBL" id="CAK0836617.1"/>
    </source>
</evidence>
<organism evidence="1 2">
    <name type="scientific">Prorocentrum cordatum</name>
    <dbReference type="NCBI Taxonomy" id="2364126"/>
    <lineage>
        <taxon>Eukaryota</taxon>
        <taxon>Sar</taxon>
        <taxon>Alveolata</taxon>
        <taxon>Dinophyceae</taxon>
        <taxon>Prorocentrales</taxon>
        <taxon>Prorocentraceae</taxon>
        <taxon>Prorocentrum</taxon>
    </lineage>
</organism>
<dbReference type="EMBL" id="CAUYUJ010013681">
    <property type="protein sequence ID" value="CAK0836617.1"/>
    <property type="molecule type" value="Genomic_DNA"/>
</dbReference>
<sequence>MMFLKLGSAKCLLCQLLPRIRKGVRRGVRSLLGLGLELAVLRHGFAGHGKG</sequence>
<name>A0ABN9SVR3_9DINO</name>
<comment type="caution">
    <text evidence="1">The sequence shown here is derived from an EMBL/GenBank/DDBJ whole genome shotgun (WGS) entry which is preliminary data.</text>
</comment>
<dbReference type="Proteomes" id="UP001189429">
    <property type="component" value="Unassembled WGS sequence"/>
</dbReference>
<protein>
    <submittedName>
        <fullName evidence="1">Uncharacterized protein</fullName>
    </submittedName>
</protein>
<evidence type="ECO:0000313" key="2">
    <source>
        <dbReference type="Proteomes" id="UP001189429"/>
    </source>
</evidence>
<gene>
    <name evidence="1" type="ORF">PCOR1329_LOCUS33052</name>
</gene>
<reference evidence="1" key="1">
    <citation type="submission" date="2023-10" db="EMBL/GenBank/DDBJ databases">
        <authorList>
            <person name="Chen Y."/>
            <person name="Shah S."/>
            <person name="Dougan E. K."/>
            <person name="Thang M."/>
            <person name="Chan C."/>
        </authorList>
    </citation>
    <scope>NUCLEOTIDE SEQUENCE [LARGE SCALE GENOMIC DNA]</scope>
</reference>
<accession>A0ABN9SVR3</accession>
<feature type="non-terminal residue" evidence="1">
    <location>
        <position position="51"/>
    </location>
</feature>
<keyword evidence="2" id="KW-1185">Reference proteome</keyword>
<proteinExistence type="predicted"/>